<evidence type="ECO:0000256" key="2">
    <source>
        <dbReference type="SAM" id="MobiDB-lite"/>
    </source>
</evidence>
<dbReference type="OMA" id="ANAICCI"/>
<dbReference type="SMART" id="SM00533">
    <property type="entry name" value="MUTSd"/>
    <property type="match status" value="1"/>
</dbReference>
<sequence>MDIQSSAGEGSPFSPSATDSSSSSSSNTEAVLCAVGAVSVLTPSGDSSPWQRRLPFVVFAVETNLSQDISFLLPPSALKPAAAKELRLQIACDALAALISYWSLASDDSLYHACSLGIYPISSFLNIDAAAAAALHLLPQQQQQRQQQHRILPCSSKYGEAHAAAKDKLSAAAAAAAAAAAGSGAASSVFGLFSRRCCTSLGVRKLHLFIAQPLVDEDEIRKRHDIVEAFMQEVFRKEVFQLHFKHVCELDILSTKLHRIHAASQANKATKKANKMGVGLQDLVKLYDCVVESNSLLGYLKGYTGPGEDTVKNYLFKELQDTLQKFSGFVRLVEHSIDVEEAKQGRFLIDKRFDPRMQQLQQQRKQVLQQLEAERDKAEQTLQLERKREANAVKLILDTTLGFTLRVVKKDQQAVLVASTYWPVVERLSELLGSMDALGSFAAVAVSAPKVYVRPVIKKEGKAFNIYF</sequence>
<evidence type="ECO:0000313" key="5">
    <source>
        <dbReference type="Proteomes" id="UP000018050"/>
    </source>
</evidence>
<dbReference type="GO" id="GO:0030983">
    <property type="term" value="F:mismatched DNA binding"/>
    <property type="evidence" value="ECO:0007669"/>
    <property type="project" value="InterPro"/>
</dbReference>
<keyword evidence="5" id="KW-1185">Reference proteome</keyword>
<evidence type="ECO:0000313" key="4">
    <source>
        <dbReference type="EMBL" id="CDI83097.1"/>
    </source>
</evidence>
<dbReference type="Gene3D" id="1.10.1420.10">
    <property type="match status" value="1"/>
</dbReference>
<dbReference type="EMBL" id="HG673207">
    <property type="protein sequence ID" value="CDI83097.1"/>
    <property type="molecule type" value="Genomic_DNA"/>
</dbReference>
<dbReference type="InterPro" id="IPR045076">
    <property type="entry name" value="MutS"/>
</dbReference>
<dbReference type="GO" id="GO:0005524">
    <property type="term" value="F:ATP binding"/>
    <property type="evidence" value="ECO:0007669"/>
    <property type="project" value="InterPro"/>
</dbReference>
<reference evidence="4" key="2">
    <citation type="submission" date="2013-10" db="EMBL/GenBank/DDBJ databases">
        <authorList>
            <person name="Aslett M."/>
        </authorList>
    </citation>
    <scope>NUCLEOTIDE SEQUENCE</scope>
    <source>
        <strain evidence="4">Houghton</strain>
    </source>
</reference>
<feature type="coiled-coil region" evidence="1">
    <location>
        <begin position="357"/>
        <end position="388"/>
    </location>
</feature>
<dbReference type="AlphaFoldDB" id="U6GU77"/>
<proteinExistence type="predicted"/>
<dbReference type="GO" id="GO:0006312">
    <property type="term" value="P:mitotic recombination"/>
    <property type="evidence" value="ECO:0007669"/>
    <property type="project" value="TreeGrafter"/>
</dbReference>
<keyword evidence="1" id="KW-0175">Coiled coil</keyword>
<name>U6GU77_EIMAC</name>
<feature type="region of interest" description="Disordered" evidence="2">
    <location>
        <begin position="1"/>
        <end position="25"/>
    </location>
</feature>
<dbReference type="GO" id="GO:0032301">
    <property type="term" value="C:MutSalpha complex"/>
    <property type="evidence" value="ECO:0007669"/>
    <property type="project" value="TreeGrafter"/>
</dbReference>
<gene>
    <name evidence="4" type="ORF">EAH_00033090</name>
</gene>
<dbReference type="GO" id="GO:0006298">
    <property type="term" value="P:mismatch repair"/>
    <property type="evidence" value="ECO:0007669"/>
    <property type="project" value="InterPro"/>
</dbReference>
<evidence type="ECO:0000256" key="1">
    <source>
        <dbReference type="SAM" id="Coils"/>
    </source>
</evidence>
<dbReference type="VEuPathDB" id="ToxoDB:EAH_00033090"/>
<accession>U6GU77</accession>
<dbReference type="InterPro" id="IPR007696">
    <property type="entry name" value="DNA_mismatch_repair_MutS_core"/>
</dbReference>
<dbReference type="PANTHER" id="PTHR11361:SF35">
    <property type="entry name" value="DNA MISMATCH REPAIR PROTEIN MSH2"/>
    <property type="match status" value="1"/>
</dbReference>
<dbReference type="OrthoDB" id="346305at2759"/>
<dbReference type="InterPro" id="IPR036187">
    <property type="entry name" value="DNA_mismatch_repair_MutS_sf"/>
</dbReference>
<dbReference type="Proteomes" id="UP000018050">
    <property type="component" value="Unassembled WGS sequence"/>
</dbReference>
<dbReference type="InterPro" id="IPR036678">
    <property type="entry name" value="MutS_con_dom_sf"/>
</dbReference>
<dbReference type="GO" id="GO:0140664">
    <property type="term" value="F:ATP-dependent DNA damage sensor activity"/>
    <property type="evidence" value="ECO:0007669"/>
    <property type="project" value="InterPro"/>
</dbReference>
<dbReference type="Gene3D" id="3.30.420.110">
    <property type="entry name" value="MutS, connector domain"/>
    <property type="match status" value="1"/>
</dbReference>
<feature type="compositionally biased region" description="Low complexity" evidence="2">
    <location>
        <begin position="11"/>
        <end position="25"/>
    </location>
</feature>
<dbReference type="GeneID" id="25271379"/>
<dbReference type="SUPFAM" id="SSF48334">
    <property type="entry name" value="DNA repair protein MutS, domain III"/>
    <property type="match status" value="1"/>
</dbReference>
<reference evidence="4" key="1">
    <citation type="submission" date="2013-10" db="EMBL/GenBank/DDBJ databases">
        <title>Genomic analysis of the causative agents of coccidiosis in chickens.</title>
        <authorList>
            <person name="Reid A.J."/>
            <person name="Blake D."/>
            <person name="Billington K."/>
            <person name="Browne H."/>
            <person name="Dunn M."/>
            <person name="Hung S."/>
            <person name="Kawahara F."/>
            <person name="Miranda-Saavedra D."/>
            <person name="Mourier T."/>
            <person name="Nagra H."/>
            <person name="Otto T.D."/>
            <person name="Rawlings N."/>
            <person name="Sanchez A."/>
            <person name="Sanders M."/>
            <person name="Subramaniam C."/>
            <person name="Tay Y."/>
            <person name="Dear P."/>
            <person name="Doerig C."/>
            <person name="Gruber A."/>
            <person name="Parkinson J."/>
            <person name="Shirley M."/>
            <person name="Wan K.L."/>
            <person name="Berriman M."/>
            <person name="Tomley F."/>
            <person name="Pain A."/>
        </authorList>
    </citation>
    <scope>NUCLEOTIDE SEQUENCE</scope>
    <source>
        <strain evidence="4">Houghton</strain>
    </source>
</reference>
<protein>
    <submittedName>
        <fullName evidence="4">DNA mismatch repair protein, putative</fullName>
    </submittedName>
</protein>
<dbReference type="RefSeq" id="XP_013247719.1">
    <property type="nucleotide sequence ID" value="XM_013392265.1"/>
</dbReference>
<evidence type="ECO:0000259" key="3">
    <source>
        <dbReference type="SMART" id="SM00533"/>
    </source>
</evidence>
<feature type="domain" description="DNA mismatch repair protein MutS core" evidence="3">
    <location>
        <begin position="184"/>
        <end position="464"/>
    </location>
</feature>
<organism evidence="4 5">
    <name type="scientific">Eimeria acervulina</name>
    <name type="common">Coccidian parasite</name>
    <dbReference type="NCBI Taxonomy" id="5801"/>
    <lineage>
        <taxon>Eukaryota</taxon>
        <taxon>Sar</taxon>
        <taxon>Alveolata</taxon>
        <taxon>Apicomplexa</taxon>
        <taxon>Conoidasida</taxon>
        <taxon>Coccidia</taxon>
        <taxon>Eucoccidiorida</taxon>
        <taxon>Eimeriorina</taxon>
        <taxon>Eimeriidae</taxon>
        <taxon>Eimeria</taxon>
    </lineage>
</organism>
<dbReference type="PANTHER" id="PTHR11361">
    <property type="entry name" value="DNA MISMATCH REPAIR PROTEIN MUTS FAMILY MEMBER"/>
    <property type="match status" value="1"/>
</dbReference>
<dbReference type="Pfam" id="PF05192">
    <property type="entry name" value="MutS_III"/>
    <property type="match status" value="1"/>
</dbReference>